<dbReference type="Proteomes" id="UP000053105">
    <property type="component" value="Unassembled WGS sequence"/>
</dbReference>
<name>A0A0N1ITY2_9HYME</name>
<gene>
    <name evidence="1" type="ORF">WN51_05959</name>
</gene>
<organism evidence="1 2">
    <name type="scientific">Melipona quadrifasciata</name>
    <dbReference type="NCBI Taxonomy" id="166423"/>
    <lineage>
        <taxon>Eukaryota</taxon>
        <taxon>Metazoa</taxon>
        <taxon>Ecdysozoa</taxon>
        <taxon>Arthropoda</taxon>
        <taxon>Hexapoda</taxon>
        <taxon>Insecta</taxon>
        <taxon>Pterygota</taxon>
        <taxon>Neoptera</taxon>
        <taxon>Endopterygota</taxon>
        <taxon>Hymenoptera</taxon>
        <taxon>Apocrita</taxon>
        <taxon>Aculeata</taxon>
        <taxon>Apoidea</taxon>
        <taxon>Anthophila</taxon>
        <taxon>Apidae</taxon>
        <taxon>Melipona</taxon>
    </lineage>
</organism>
<sequence>MVEYKQGFRKRALQFVQNKKGPILFKRFEQVATFFCLAVTQSNPTREDDAMERIQTRMIHTTFFDLSIFTLSTQVSRYVLMKVKKKYPTDDNDNNNPRI</sequence>
<protein>
    <submittedName>
        <fullName evidence="1">Uncharacterized protein</fullName>
    </submittedName>
</protein>
<dbReference type="EMBL" id="KQ435727">
    <property type="protein sequence ID" value="KOX78071.1"/>
    <property type="molecule type" value="Genomic_DNA"/>
</dbReference>
<proteinExistence type="predicted"/>
<dbReference type="AlphaFoldDB" id="A0A0N1ITY2"/>
<reference evidence="1 2" key="1">
    <citation type="submission" date="2015-07" db="EMBL/GenBank/DDBJ databases">
        <title>The genome of Melipona quadrifasciata.</title>
        <authorList>
            <person name="Pan H."/>
            <person name="Kapheim K."/>
        </authorList>
    </citation>
    <scope>NUCLEOTIDE SEQUENCE [LARGE SCALE GENOMIC DNA]</scope>
    <source>
        <strain evidence="1">0111107301</strain>
        <tissue evidence="1">Whole body</tissue>
    </source>
</reference>
<evidence type="ECO:0000313" key="2">
    <source>
        <dbReference type="Proteomes" id="UP000053105"/>
    </source>
</evidence>
<keyword evidence="2" id="KW-1185">Reference proteome</keyword>
<evidence type="ECO:0000313" key="1">
    <source>
        <dbReference type="EMBL" id="KOX78071.1"/>
    </source>
</evidence>
<accession>A0A0N1ITY2</accession>